<keyword evidence="7" id="KW-1185">Reference proteome</keyword>
<dbReference type="InterPro" id="IPR016161">
    <property type="entry name" value="Ald_DH/histidinol_DH"/>
</dbReference>
<dbReference type="InterPro" id="IPR050740">
    <property type="entry name" value="Aldehyde_DH_Superfamily"/>
</dbReference>
<accession>A0ABN0XV97</accession>
<dbReference type="InterPro" id="IPR029510">
    <property type="entry name" value="Ald_DH_CS_GLU"/>
</dbReference>
<dbReference type="SUPFAM" id="SSF53720">
    <property type="entry name" value="ALDH-like"/>
    <property type="match status" value="1"/>
</dbReference>
<dbReference type="PANTHER" id="PTHR43353:SF5">
    <property type="entry name" value="SUCCINATE-SEMIALDEHYDE DEHYDROGENASE, MITOCHONDRIAL"/>
    <property type="match status" value="1"/>
</dbReference>
<name>A0ABN0XV97_9ALTE</name>
<gene>
    <name evidence="6" type="primary">gabD_2</name>
    <name evidence="6" type="ORF">GCM10009092_42540</name>
</gene>
<evidence type="ECO:0000256" key="1">
    <source>
        <dbReference type="ARBA" id="ARBA00009986"/>
    </source>
</evidence>
<dbReference type="InterPro" id="IPR016163">
    <property type="entry name" value="Ald_DH_C"/>
</dbReference>
<dbReference type="Gene3D" id="3.40.309.10">
    <property type="entry name" value="Aldehyde Dehydrogenase, Chain A, domain 2"/>
    <property type="match status" value="1"/>
</dbReference>
<dbReference type="InterPro" id="IPR016160">
    <property type="entry name" value="Ald_DH_CS_CYS"/>
</dbReference>
<sequence length="483" mass="51719">MLGIIDRGLIKSAGFINGHWHIGDKQFVVSNPADGQELLKVADLGPEDAELAVQSAAEAFSAWSKKAAMERSQLLRKWFELMMQHQDDLARLLTLEQGKPLTEAKGEIAYGAQYVEWFAEEAKRVYGDTIPAPGADKRLLVIKQPVGVVAAITPWNFPNAMIARKAAAALAAGCTFVVKPASETPLSALAMAELAQRAGIPAGVFNVVPGKDAKAIGKVLTEHPLVRKFSFTGSTAIGKLLIAQCASTVKRVSMELGGNAPFLVFDDADLDAAVQGLLVSKFRNAGQTCVCANRVFVQQSVYTEFCHKLLKAVEGLRAGNGLAEGVNIGPLISQQAVDKVDELIKQSVQQGAQVKVGGQLHQSGGWLYQPTVLTGVSNQMPVAREEIFGPVAPLIPFEDEQQALQMANDTDFGLAAYFYARDIGRIWRVAEGLEYGMVGINEGAISNPAAPFGGVKQSGNGREGSKYGLDDYLEVKYLCMGGV</sequence>
<protein>
    <submittedName>
        <fullName evidence="6">NADP-dependent succinate-semialdehyde dehydrogenase</fullName>
    </submittedName>
</protein>
<dbReference type="NCBIfam" id="TIGR01780">
    <property type="entry name" value="SSADH"/>
    <property type="match status" value="1"/>
</dbReference>
<dbReference type="InterPro" id="IPR015590">
    <property type="entry name" value="Aldehyde_DH_dom"/>
</dbReference>
<dbReference type="Gene3D" id="3.40.605.10">
    <property type="entry name" value="Aldehyde Dehydrogenase, Chain A, domain 1"/>
    <property type="match status" value="1"/>
</dbReference>
<dbReference type="Pfam" id="PF00171">
    <property type="entry name" value="Aldedh"/>
    <property type="match status" value="1"/>
</dbReference>
<proteinExistence type="inferred from homology"/>
<dbReference type="Proteomes" id="UP001501757">
    <property type="component" value="Unassembled WGS sequence"/>
</dbReference>
<dbReference type="EMBL" id="BAAAEI010000031">
    <property type="protein sequence ID" value="GAA0373842.1"/>
    <property type="molecule type" value="Genomic_DNA"/>
</dbReference>
<evidence type="ECO:0000256" key="3">
    <source>
        <dbReference type="PROSITE-ProRule" id="PRU10007"/>
    </source>
</evidence>
<dbReference type="RefSeq" id="WP_343847420.1">
    <property type="nucleotide sequence ID" value="NZ_BAAAEI010000031.1"/>
</dbReference>
<organism evidence="6 7">
    <name type="scientific">Bowmanella denitrificans</name>
    <dbReference type="NCBI Taxonomy" id="366582"/>
    <lineage>
        <taxon>Bacteria</taxon>
        <taxon>Pseudomonadati</taxon>
        <taxon>Pseudomonadota</taxon>
        <taxon>Gammaproteobacteria</taxon>
        <taxon>Alteromonadales</taxon>
        <taxon>Alteromonadaceae</taxon>
        <taxon>Bowmanella</taxon>
    </lineage>
</organism>
<dbReference type="PROSITE" id="PS00070">
    <property type="entry name" value="ALDEHYDE_DEHYDR_CYS"/>
    <property type="match status" value="1"/>
</dbReference>
<keyword evidence="2 4" id="KW-0560">Oxidoreductase</keyword>
<evidence type="ECO:0000256" key="2">
    <source>
        <dbReference type="ARBA" id="ARBA00023002"/>
    </source>
</evidence>
<evidence type="ECO:0000313" key="7">
    <source>
        <dbReference type="Proteomes" id="UP001501757"/>
    </source>
</evidence>
<evidence type="ECO:0000313" key="6">
    <source>
        <dbReference type="EMBL" id="GAA0373842.1"/>
    </source>
</evidence>
<comment type="similarity">
    <text evidence="1 4">Belongs to the aldehyde dehydrogenase family.</text>
</comment>
<dbReference type="PROSITE" id="PS00687">
    <property type="entry name" value="ALDEHYDE_DEHYDR_GLU"/>
    <property type="match status" value="1"/>
</dbReference>
<dbReference type="InterPro" id="IPR010102">
    <property type="entry name" value="Succ_semiAld_DH"/>
</dbReference>
<evidence type="ECO:0000256" key="4">
    <source>
        <dbReference type="RuleBase" id="RU003345"/>
    </source>
</evidence>
<feature type="active site" evidence="3">
    <location>
        <position position="255"/>
    </location>
</feature>
<dbReference type="PANTHER" id="PTHR43353">
    <property type="entry name" value="SUCCINATE-SEMIALDEHYDE DEHYDROGENASE, MITOCHONDRIAL"/>
    <property type="match status" value="1"/>
</dbReference>
<feature type="domain" description="Aldehyde dehydrogenase" evidence="5">
    <location>
        <begin position="25"/>
        <end position="477"/>
    </location>
</feature>
<dbReference type="InterPro" id="IPR016162">
    <property type="entry name" value="Ald_DH_N"/>
</dbReference>
<comment type="caution">
    <text evidence="6">The sequence shown here is derived from an EMBL/GenBank/DDBJ whole genome shotgun (WGS) entry which is preliminary data.</text>
</comment>
<dbReference type="CDD" id="cd07103">
    <property type="entry name" value="ALDH_F5_SSADH_GabD"/>
    <property type="match status" value="1"/>
</dbReference>
<evidence type="ECO:0000259" key="5">
    <source>
        <dbReference type="Pfam" id="PF00171"/>
    </source>
</evidence>
<reference evidence="6 7" key="1">
    <citation type="journal article" date="2019" name="Int. J. Syst. Evol. Microbiol.">
        <title>The Global Catalogue of Microorganisms (GCM) 10K type strain sequencing project: providing services to taxonomists for standard genome sequencing and annotation.</title>
        <authorList>
            <consortium name="The Broad Institute Genomics Platform"/>
            <consortium name="The Broad Institute Genome Sequencing Center for Infectious Disease"/>
            <person name="Wu L."/>
            <person name="Ma J."/>
        </authorList>
    </citation>
    <scope>NUCLEOTIDE SEQUENCE [LARGE SCALE GENOMIC DNA]</scope>
    <source>
        <strain evidence="6 7">JCM 13378</strain>
    </source>
</reference>